<evidence type="ECO:0000313" key="9">
    <source>
        <dbReference type="EMBL" id="PXX78045.1"/>
    </source>
</evidence>
<keyword evidence="3 4" id="KW-0560">Oxidoreductase</keyword>
<feature type="binding site" evidence="6">
    <location>
        <begin position="66"/>
        <end position="69"/>
    </location>
    <ligand>
        <name>NADP(+)</name>
        <dbReference type="ChEBI" id="CHEBI:58349"/>
    </ligand>
</feature>
<dbReference type="GO" id="GO:0055129">
    <property type="term" value="P:L-proline biosynthetic process"/>
    <property type="evidence" value="ECO:0007669"/>
    <property type="project" value="UniProtKB-UniRule"/>
</dbReference>
<dbReference type="PIRSF" id="PIRSF000193">
    <property type="entry name" value="Pyrrol-5-carb_rd"/>
    <property type="match status" value="1"/>
</dbReference>
<dbReference type="Gene3D" id="1.10.3730.10">
    <property type="entry name" value="ProC C-terminal domain-like"/>
    <property type="match status" value="1"/>
</dbReference>
<comment type="similarity">
    <text evidence="1 4">Belongs to the pyrroline-5-carboxylate reductase family.</text>
</comment>
<gene>
    <name evidence="4" type="primary">proC</name>
    <name evidence="9" type="ORF">DFR34_11354</name>
</gene>
<name>A0A318KQQ5_9NEIS</name>
<evidence type="ECO:0000256" key="6">
    <source>
        <dbReference type="PIRSR" id="PIRSR000193-1"/>
    </source>
</evidence>
<evidence type="ECO:0000256" key="4">
    <source>
        <dbReference type="HAMAP-Rule" id="MF_01925"/>
    </source>
</evidence>
<evidence type="ECO:0000256" key="1">
    <source>
        <dbReference type="ARBA" id="ARBA00005525"/>
    </source>
</evidence>
<dbReference type="Pfam" id="PF03807">
    <property type="entry name" value="F420_oxidored"/>
    <property type="match status" value="1"/>
</dbReference>
<dbReference type="EC" id="1.5.1.2" evidence="4 5"/>
<dbReference type="InterPro" id="IPR008927">
    <property type="entry name" value="6-PGluconate_DH-like_C_sf"/>
</dbReference>
<dbReference type="Proteomes" id="UP000247555">
    <property type="component" value="Unassembled WGS sequence"/>
</dbReference>
<evidence type="ECO:0000313" key="10">
    <source>
        <dbReference type="Proteomes" id="UP000247555"/>
    </source>
</evidence>
<evidence type="ECO:0000259" key="7">
    <source>
        <dbReference type="Pfam" id="PF03807"/>
    </source>
</evidence>
<sequence length="269" mass="28162">MMHITFIGGGNMATAIIAGLTKARGCQISVVEPNADKRAQLAQQFGVTTQEQLPVYFGSGQIVVLAVKPQQLREVCGGLASRLDGALVLSIAAGVGVSALSRWLDGHERIVRIMPNTPAMIGKGVAGLYAPRGVDEQDRDAAQRIMAAAGSTVWLDEESGIDDITAISGSGPAYVFYFIEGLIDAARQMGFDDATARELALGTFEGAVALARHSGEDIATLRANVTSKGGTTEQAIASFDASELKSAILRGARACRARSVELGVQLSQD</sequence>
<dbReference type="UniPathway" id="UPA00098">
    <property type="reaction ID" value="UER00361"/>
</dbReference>
<keyword evidence="4" id="KW-0641">Proline biosynthesis</keyword>
<dbReference type="SUPFAM" id="SSF51735">
    <property type="entry name" value="NAD(P)-binding Rossmann-fold domains"/>
    <property type="match status" value="1"/>
</dbReference>
<evidence type="ECO:0000256" key="2">
    <source>
        <dbReference type="ARBA" id="ARBA00022857"/>
    </source>
</evidence>
<accession>A0A318KQQ5</accession>
<feature type="domain" description="Pyrroline-5-carboxylate reductase dimerisation" evidence="8">
    <location>
        <begin position="158"/>
        <end position="262"/>
    </location>
</feature>
<dbReference type="InterPro" id="IPR029036">
    <property type="entry name" value="P5CR_dimer"/>
</dbReference>
<evidence type="ECO:0000256" key="5">
    <source>
        <dbReference type="NCBIfam" id="TIGR00112"/>
    </source>
</evidence>
<dbReference type="InterPro" id="IPR000304">
    <property type="entry name" value="Pyrroline-COOH_reductase"/>
</dbReference>
<dbReference type="InterPro" id="IPR036291">
    <property type="entry name" value="NAD(P)-bd_dom_sf"/>
</dbReference>
<evidence type="ECO:0000256" key="3">
    <source>
        <dbReference type="ARBA" id="ARBA00023002"/>
    </source>
</evidence>
<proteinExistence type="inferred from homology"/>
<dbReference type="PANTHER" id="PTHR11645:SF0">
    <property type="entry name" value="PYRROLINE-5-CARBOXYLATE REDUCTASE 3"/>
    <property type="match status" value="1"/>
</dbReference>
<protein>
    <recommendedName>
        <fullName evidence="4 5">Pyrroline-5-carboxylate reductase</fullName>
        <shortName evidence="4">P5C reductase</shortName>
        <shortName evidence="4">P5CR</shortName>
        <ecNumber evidence="4 5">1.5.1.2</ecNumber>
    </recommendedName>
    <alternativeName>
        <fullName evidence="4">PCA reductase</fullName>
    </alternativeName>
</protein>
<dbReference type="Pfam" id="PF14748">
    <property type="entry name" value="P5CR_dimer"/>
    <property type="match status" value="1"/>
</dbReference>
<feature type="domain" description="Pyrroline-5-carboxylate reductase catalytic N-terminal" evidence="7">
    <location>
        <begin position="4"/>
        <end position="94"/>
    </location>
</feature>
<keyword evidence="10" id="KW-1185">Reference proteome</keyword>
<comment type="subcellular location">
    <subcellularLocation>
        <location evidence="4">Cytoplasm</location>
    </subcellularLocation>
</comment>
<dbReference type="HAMAP" id="MF_01925">
    <property type="entry name" value="P5C_reductase"/>
    <property type="match status" value="1"/>
</dbReference>
<organism evidence="9 10">
    <name type="scientific">Rivihabitans pingtungensis</name>
    <dbReference type="NCBI Taxonomy" id="1054498"/>
    <lineage>
        <taxon>Bacteria</taxon>
        <taxon>Pseudomonadati</taxon>
        <taxon>Pseudomonadota</taxon>
        <taxon>Betaproteobacteria</taxon>
        <taxon>Neisseriales</taxon>
        <taxon>Aquaspirillaceae</taxon>
        <taxon>Rivihabitans</taxon>
    </lineage>
</organism>
<comment type="pathway">
    <text evidence="4">Amino-acid biosynthesis; L-proline biosynthesis; L-proline from L-glutamate 5-semialdehyde: step 1/1.</text>
</comment>
<comment type="function">
    <text evidence="4">Catalyzes the reduction of 1-pyrroline-5-carboxylate (PCA) to L-proline.</text>
</comment>
<dbReference type="GO" id="GO:0004735">
    <property type="term" value="F:pyrroline-5-carboxylate reductase activity"/>
    <property type="evidence" value="ECO:0007669"/>
    <property type="project" value="UniProtKB-UniRule"/>
</dbReference>
<dbReference type="EMBL" id="QJKI01000013">
    <property type="protein sequence ID" value="PXX78045.1"/>
    <property type="molecule type" value="Genomic_DNA"/>
</dbReference>
<evidence type="ECO:0000259" key="8">
    <source>
        <dbReference type="Pfam" id="PF14748"/>
    </source>
</evidence>
<dbReference type="FunFam" id="1.10.3730.10:FF:000001">
    <property type="entry name" value="Pyrroline-5-carboxylate reductase"/>
    <property type="match status" value="1"/>
</dbReference>
<keyword evidence="4" id="KW-0963">Cytoplasm</keyword>
<dbReference type="AlphaFoldDB" id="A0A318KQQ5"/>
<comment type="catalytic activity">
    <reaction evidence="4">
        <text>L-proline + NADP(+) = (S)-1-pyrroline-5-carboxylate + NADPH + 2 H(+)</text>
        <dbReference type="Rhea" id="RHEA:14109"/>
        <dbReference type="ChEBI" id="CHEBI:15378"/>
        <dbReference type="ChEBI" id="CHEBI:17388"/>
        <dbReference type="ChEBI" id="CHEBI:57783"/>
        <dbReference type="ChEBI" id="CHEBI:58349"/>
        <dbReference type="ChEBI" id="CHEBI:60039"/>
        <dbReference type="EC" id="1.5.1.2"/>
    </reaction>
</comment>
<dbReference type="GO" id="GO:0005737">
    <property type="term" value="C:cytoplasm"/>
    <property type="evidence" value="ECO:0007669"/>
    <property type="project" value="UniProtKB-SubCell"/>
</dbReference>
<feature type="binding site" evidence="6">
    <location>
        <begin position="7"/>
        <end position="12"/>
    </location>
    <ligand>
        <name>NADP(+)</name>
        <dbReference type="ChEBI" id="CHEBI:58349"/>
    </ligand>
</feature>
<keyword evidence="4" id="KW-0028">Amino-acid biosynthesis</keyword>
<keyword evidence="2 4" id="KW-0521">NADP</keyword>
<comment type="catalytic activity">
    <reaction evidence="4">
        <text>L-proline + NAD(+) = (S)-1-pyrroline-5-carboxylate + NADH + 2 H(+)</text>
        <dbReference type="Rhea" id="RHEA:14105"/>
        <dbReference type="ChEBI" id="CHEBI:15378"/>
        <dbReference type="ChEBI" id="CHEBI:17388"/>
        <dbReference type="ChEBI" id="CHEBI:57540"/>
        <dbReference type="ChEBI" id="CHEBI:57945"/>
        <dbReference type="ChEBI" id="CHEBI:60039"/>
        <dbReference type="EC" id="1.5.1.2"/>
    </reaction>
</comment>
<comment type="caution">
    <text evidence="9">The sequence shown here is derived from an EMBL/GenBank/DDBJ whole genome shotgun (WGS) entry which is preliminary data.</text>
</comment>
<dbReference type="PANTHER" id="PTHR11645">
    <property type="entry name" value="PYRROLINE-5-CARBOXYLATE REDUCTASE"/>
    <property type="match status" value="1"/>
</dbReference>
<dbReference type="NCBIfam" id="TIGR00112">
    <property type="entry name" value="proC"/>
    <property type="match status" value="1"/>
</dbReference>
<dbReference type="Gene3D" id="3.40.50.720">
    <property type="entry name" value="NAD(P)-binding Rossmann-like Domain"/>
    <property type="match status" value="1"/>
</dbReference>
<dbReference type="SUPFAM" id="SSF48179">
    <property type="entry name" value="6-phosphogluconate dehydrogenase C-terminal domain-like"/>
    <property type="match status" value="1"/>
</dbReference>
<dbReference type="InterPro" id="IPR028939">
    <property type="entry name" value="P5C_Rdtase_cat_N"/>
</dbReference>
<reference evidence="9 10" key="1">
    <citation type="submission" date="2018-05" db="EMBL/GenBank/DDBJ databases">
        <title>Genomic Encyclopedia of Type Strains, Phase IV (KMG-IV): sequencing the most valuable type-strain genomes for metagenomic binning, comparative biology and taxonomic classification.</title>
        <authorList>
            <person name="Goeker M."/>
        </authorList>
    </citation>
    <scope>NUCLEOTIDE SEQUENCE [LARGE SCALE GENOMIC DNA]</scope>
    <source>
        <strain evidence="9 10">DSM 29661</strain>
    </source>
</reference>